<sequence>MGAPITQDDLDIVRDCERALLTGAVRGDRLSAGLLLHPEYREFGKSGRVWDKESVLDLMEDTSELVQIRAEDLETVPLGDDVVLVTYDSVTPQARAHRSSLWVRESGRWQVRFHQGTAVPAA</sequence>
<organism evidence="2 3">
    <name type="scientific">Pedococcus bigeumensis</name>
    <dbReference type="NCBI Taxonomy" id="433644"/>
    <lineage>
        <taxon>Bacteria</taxon>
        <taxon>Bacillati</taxon>
        <taxon>Actinomycetota</taxon>
        <taxon>Actinomycetes</taxon>
        <taxon>Micrococcales</taxon>
        <taxon>Intrasporangiaceae</taxon>
        <taxon>Pedococcus</taxon>
    </lineage>
</organism>
<dbReference type="Proteomes" id="UP000317722">
    <property type="component" value="Unassembled WGS sequence"/>
</dbReference>
<dbReference type="AlphaFoldDB" id="A0A502CSZ0"/>
<comment type="caution">
    <text evidence="2">The sequence shown here is derived from an EMBL/GenBank/DDBJ whole genome shotgun (WGS) entry which is preliminary data.</text>
</comment>
<proteinExistence type="predicted"/>
<dbReference type="Gene3D" id="3.10.450.50">
    <property type="match status" value="1"/>
</dbReference>
<dbReference type="EMBL" id="RCZM01000005">
    <property type="protein sequence ID" value="TPG14851.1"/>
    <property type="molecule type" value="Genomic_DNA"/>
</dbReference>
<feature type="domain" description="DUF4440" evidence="1">
    <location>
        <begin position="13"/>
        <end position="111"/>
    </location>
</feature>
<dbReference type="InterPro" id="IPR027843">
    <property type="entry name" value="DUF4440"/>
</dbReference>
<name>A0A502CSZ0_9MICO</name>
<keyword evidence="3" id="KW-1185">Reference proteome</keyword>
<dbReference type="OrthoDB" id="7845843at2"/>
<protein>
    <submittedName>
        <fullName evidence="2">Nuclear transport factor 2 family protein</fullName>
    </submittedName>
</protein>
<evidence type="ECO:0000313" key="2">
    <source>
        <dbReference type="EMBL" id="TPG14851.1"/>
    </source>
</evidence>
<gene>
    <name evidence="2" type="ORF">EAH86_14930</name>
</gene>
<evidence type="ECO:0000313" key="3">
    <source>
        <dbReference type="Proteomes" id="UP000317722"/>
    </source>
</evidence>
<reference evidence="2 3" key="1">
    <citation type="journal article" date="2019" name="Environ. Microbiol.">
        <title>Species interactions and distinct microbial communities in high Arctic permafrost affected cryosols are associated with the CH4 and CO2 gas fluxes.</title>
        <authorList>
            <person name="Altshuler I."/>
            <person name="Hamel J."/>
            <person name="Turney S."/>
            <person name="Magnuson E."/>
            <person name="Levesque R."/>
            <person name="Greer C."/>
            <person name="Whyte L.G."/>
        </authorList>
    </citation>
    <scope>NUCLEOTIDE SEQUENCE [LARGE SCALE GENOMIC DNA]</scope>
    <source>
        <strain evidence="2 3">S9.3A</strain>
    </source>
</reference>
<dbReference type="SUPFAM" id="SSF54427">
    <property type="entry name" value="NTF2-like"/>
    <property type="match status" value="1"/>
</dbReference>
<accession>A0A502CSZ0</accession>
<dbReference type="RefSeq" id="WP_140742138.1">
    <property type="nucleotide sequence ID" value="NZ_RCZM01000005.1"/>
</dbReference>
<dbReference type="Pfam" id="PF14534">
    <property type="entry name" value="DUF4440"/>
    <property type="match status" value="1"/>
</dbReference>
<evidence type="ECO:0000259" key="1">
    <source>
        <dbReference type="Pfam" id="PF14534"/>
    </source>
</evidence>
<dbReference type="InterPro" id="IPR032710">
    <property type="entry name" value="NTF2-like_dom_sf"/>
</dbReference>